<evidence type="ECO:0000313" key="4">
    <source>
        <dbReference type="Proteomes" id="UP001596380"/>
    </source>
</evidence>
<evidence type="ECO:0000256" key="1">
    <source>
        <dbReference type="SAM" id="MobiDB-lite"/>
    </source>
</evidence>
<proteinExistence type="predicted"/>
<comment type="caution">
    <text evidence="3">The sequence shown here is derived from an EMBL/GenBank/DDBJ whole genome shotgun (WGS) entry which is preliminary data.</text>
</comment>
<gene>
    <name evidence="3" type="ORF">ACFQKB_21990</name>
</gene>
<dbReference type="Proteomes" id="UP001596380">
    <property type="component" value="Unassembled WGS sequence"/>
</dbReference>
<sequence>MPTSQSARDTEPLPPRLLRRWDAGREGEAEAVRDAPGGRCWRVDAADGPFFLKEYRFEEGARPDRRGVLFQHTVTAALDEDGLPVMAPVPARGGRTLVTAGGRGYVLYPWISGRRRGGLELTFGQCEAVGELLGRLHAAMDRLTSPVQQSLLIPTPRAADAVAAIDRMLEAVPGDGNDFDALSARRLSERRALLAEMADHQPPEVEVSTFGHLHGSFHADHLRYGGSGHVTAVLGWDGLTTGPIAGEVVRAAARLFAGEDDRGLDLDRVQAFVRGHRAAFPLDAEQIQSAVHRAWWERLCDVAPLRHRYLGEEGPGERGDAGAAALVSWWSAHLERTLDLFAAPYTDPPAASHADPSGAYG</sequence>
<accession>A0ABW2CLE8</accession>
<organism evidence="3 4">
    <name type="scientific">Actinomadura yumaensis</name>
    <dbReference type="NCBI Taxonomy" id="111807"/>
    <lineage>
        <taxon>Bacteria</taxon>
        <taxon>Bacillati</taxon>
        <taxon>Actinomycetota</taxon>
        <taxon>Actinomycetes</taxon>
        <taxon>Streptosporangiales</taxon>
        <taxon>Thermomonosporaceae</taxon>
        <taxon>Actinomadura</taxon>
    </lineage>
</organism>
<dbReference type="EMBL" id="JBHSXS010000013">
    <property type="protein sequence ID" value="MFC6882442.1"/>
    <property type="molecule type" value="Genomic_DNA"/>
</dbReference>
<dbReference type="InterPro" id="IPR002575">
    <property type="entry name" value="Aminoglycoside_PTrfase"/>
</dbReference>
<dbReference type="Pfam" id="PF01636">
    <property type="entry name" value="APH"/>
    <property type="match status" value="1"/>
</dbReference>
<reference evidence="4" key="1">
    <citation type="journal article" date="2019" name="Int. J. Syst. Evol. Microbiol.">
        <title>The Global Catalogue of Microorganisms (GCM) 10K type strain sequencing project: providing services to taxonomists for standard genome sequencing and annotation.</title>
        <authorList>
            <consortium name="The Broad Institute Genomics Platform"/>
            <consortium name="The Broad Institute Genome Sequencing Center for Infectious Disease"/>
            <person name="Wu L."/>
            <person name="Ma J."/>
        </authorList>
    </citation>
    <scope>NUCLEOTIDE SEQUENCE [LARGE SCALE GENOMIC DNA]</scope>
    <source>
        <strain evidence="4">JCM 3369</strain>
    </source>
</reference>
<dbReference type="InterPro" id="IPR011009">
    <property type="entry name" value="Kinase-like_dom_sf"/>
</dbReference>
<dbReference type="SUPFAM" id="SSF56112">
    <property type="entry name" value="Protein kinase-like (PK-like)"/>
    <property type="match status" value="1"/>
</dbReference>
<dbReference type="Gene3D" id="3.90.1200.10">
    <property type="match status" value="1"/>
</dbReference>
<name>A0ABW2CLE8_9ACTN</name>
<feature type="region of interest" description="Disordered" evidence="1">
    <location>
        <begin position="1"/>
        <end position="21"/>
    </location>
</feature>
<evidence type="ECO:0000259" key="2">
    <source>
        <dbReference type="Pfam" id="PF01636"/>
    </source>
</evidence>
<feature type="domain" description="Aminoglycoside phosphotransferase" evidence="2">
    <location>
        <begin position="41"/>
        <end position="276"/>
    </location>
</feature>
<dbReference type="RefSeq" id="WP_160826594.1">
    <property type="nucleotide sequence ID" value="NZ_JBHSXE010000001.1"/>
</dbReference>
<dbReference type="Gene3D" id="3.30.200.20">
    <property type="entry name" value="Phosphorylase Kinase, domain 1"/>
    <property type="match status" value="1"/>
</dbReference>
<evidence type="ECO:0000313" key="3">
    <source>
        <dbReference type="EMBL" id="MFC6882442.1"/>
    </source>
</evidence>
<keyword evidence="4" id="KW-1185">Reference proteome</keyword>
<protein>
    <submittedName>
        <fullName evidence="3">Phosphotransferase enzyme family protein</fullName>
    </submittedName>
</protein>